<dbReference type="AlphaFoldDB" id="G7JQG9"/>
<name>G7JQG9_MEDTR</name>
<reference evidence="5" key="4">
    <citation type="submission" date="2015-04" db="UniProtKB">
        <authorList>
            <consortium name="EnsemblPlants"/>
        </authorList>
    </citation>
    <scope>IDENTIFICATION</scope>
    <source>
        <strain evidence="5">cv. Jemalong A17</strain>
    </source>
</reference>
<sequence>MEANQETPRITNTSEMPIETTPRPLERCRSNNSLRGNIEERSYQPEFTKTKLKLIYGQRHIFLGSRGCVFDPHTPSFLPFERKLFVFFFRGFPYHFKILSFSTLN</sequence>
<evidence type="ECO:0000313" key="2">
    <source>
        <dbReference type="EMBL" id="AES88659.2"/>
    </source>
</evidence>
<keyword evidence="6" id="KW-1185">Reference proteome</keyword>
<dbReference type="Proteomes" id="UP000265566">
    <property type="component" value="Chromosome 4"/>
</dbReference>
<feature type="region of interest" description="Disordered" evidence="1">
    <location>
        <begin position="1"/>
        <end position="31"/>
    </location>
</feature>
<evidence type="ECO:0000313" key="7">
    <source>
        <dbReference type="Proteomes" id="UP000265566"/>
    </source>
</evidence>
<protein>
    <submittedName>
        <fullName evidence="2 5">Uncharacterized protein</fullName>
    </submittedName>
</protein>
<dbReference type="Proteomes" id="UP000002051">
    <property type="component" value="Chromosome 4"/>
</dbReference>
<dbReference type="HOGENOM" id="CLU_2240583_0_0_1"/>
<evidence type="ECO:0000313" key="3">
    <source>
        <dbReference type="EMBL" id="AFK36037.1"/>
    </source>
</evidence>
<reference evidence="2 6" key="3">
    <citation type="journal article" date="2014" name="BMC Genomics">
        <title>An improved genome release (version Mt4.0) for the model legume Medicago truncatula.</title>
        <authorList>
            <person name="Tang H."/>
            <person name="Krishnakumar V."/>
            <person name="Bidwell S."/>
            <person name="Rosen B."/>
            <person name="Chan A."/>
            <person name="Zhou S."/>
            <person name="Gentzbittel L."/>
            <person name="Childs K.L."/>
            <person name="Yandell M."/>
            <person name="Gundlach H."/>
            <person name="Mayer K.F."/>
            <person name="Schwartz D.C."/>
            <person name="Town C.D."/>
        </authorList>
    </citation>
    <scope>GENOME REANNOTATION</scope>
    <source>
        <strain evidence="5 6">cv. Jemalong A17</strain>
    </source>
</reference>
<evidence type="ECO:0000313" key="6">
    <source>
        <dbReference type="Proteomes" id="UP000002051"/>
    </source>
</evidence>
<feature type="compositionally biased region" description="Polar residues" evidence="1">
    <location>
        <begin position="1"/>
        <end position="15"/>
    </location>
</feature>
<organism evidence="2 6">
    <name type="scientific">Medicago truncatula</name>
    <name type="common">Barrel medic</name>
    <name type="synonym">Medicago tribuloides</name>
    <dbReference type="NCBI Taxonomy" id="3880"/>
    <lineage>
        <taxon>Eukaryota</taxon>
        <taxon>Viridiplantae</taxon>
        <taxon>Streptophyta</taxon>
        <taxon>Embryophyta</taxon>
        <taxon>Tracheophyta</taxon>
        <taxon>Spermatophyta</taxon>
        <taxon>Magnoliopsida</taxon>
        <taxon>eudicotyledons</taxon>
        <taxon>Gunneridae</taxon>
        <taxon>Pentapetalae</taxon>
        <taxon>rosids</taxon>
        <taxon>fabids</taxon>
        <taxon>Fabales</taxon>
        <taxon>Fabaceae</taxon>
        <taxon>Papilionoideae</taxon>
        <taxon>50 kb inversion clade</taxon>
        <taxon>NPAAA clade</taxon>
        <taxon>Hologalegina</taxon>
        <taxon>IRL clade</taxon>
        <taxon>Trifolieae</taxon>
        <taxon>Medicago</taxon>
    </lineage>
</organism>
<evidence type="ECO:0000313" key="5">
    <source>
        <dbReference type="EnsemblPlants" id="AES88659"/>
    </source>
</evidence>
<dbReference type="EnsemblPlants" id="AES88659">
    <property type="protein sequence ID" value="AES88659"/>
    <property type="gene ID" value="MTR_4g060600"/>
</dbReference>
<dbReference type="EMBL" id="CM001220">
    <property type="protein sequence ID" value="AES88659.2"/>
    <property type="molecule type" value="Genomic_DNA"/>
</dbReference>
<reference evidence="4" key="6">
    <citation type="journal article" date="2018" name="Nat. Plants">
        <title>Whole-genome landscape of Medicago truncatula symbiotic genes.</title>
        <authorList>
            <person name="Pecrix Y."/>
            <person name="Gamas P."/>
            <person name="Carrere S."/>
        </authorList>
    </citation>
    <scope>NUCLEOTIDE SEQUENCE</scope>
    <source>
        <tissue evidence="4">Leaves</tissue>
    </source>
</reference>
<dbReference type="PaxDb" id="3880-AES88659"/>
<accession>G7JQG9</accession>
<dbReference type="Gramene" id="rna23177">
    <property type="protein sequence ID" value="RHN60797.1"/>
    <property type="gene ID" value="gene23177"/>
</dbReference>
<proteinExistence type="evidence at transcript level"/>
<reference evidence="2 6" key="1">
    <citation type="journal article" date="2011" name="Nature">
        <title>The Medicago genome provides insight into the evolution of rhizobial symbioses.</title>
        <authorList>
            <person name="Young N.D."/>
            <person name="Debelle F."/>
            <person name="Oldroyd G.E."/>
            <person name="Geurts R."/>
            <person name="Cannon S.B."/>
            <person name="Udvardi M.K."/>
            <person name="Benedito V.A."/>
            <person name="Mayer K.F."/>
            <person name="Gouzy J."/>
            <person name="Schoof H."/>
            <person name="Van de Peer Y."/>
            <person name="Proost S."/>
            <person name="Cook D.R."/>
            <person name="Meyers B.C."/>
            <person name="Spannagl M."/>
            <person name="Cheung F."/>
            <person name="De Mita S."/>
            <person name="Krishnakumar V."/>
            <person name="Gundlach H."/>
            <person name="Zhou S."/>
            <person name="Mudge J."/>
            <person name="Bharti A.K."/>
            <person name="Murray J.D."/>
            <person name="Naoumkina M.A."/>
            <person name="Rosen B."/>
            <person name="Silverstein K.A."/>
            <person name="Tang H."/>
            <person name="Rombauts S."/>
            <person name="Zhao P.X."/>
            <person name="Zhou P."/>
            <person name="Barbe V."/>
            <person name="Bardou P."/>
            <person name="Bechner M."/>
            <person name="Bellec A."/>
            <person name="Berger A."/>
            <person name="Berges H."/>
            <person name="Bidwell S."/>
            <person name="Bisseling T."/>
            <person name="Choisne N."/>
            <person name="Couloux A."/>
            <person name="Denny R."/>
            <person name="Deshpande S."/>
            <person name="Dai X."/>
            <person name="Doyle J.J."/>
            <person name="Dudez A.M."/>
            <person name="Farmer A.D."/>
            <person name="Fouteau S."/>
            <person name="Franken C."/>
            <person name="Gibelin C."/>
            <person name="Gish J."/>
            <person name="Goldstein S."/>
            <person name="Gonzalez A.J."/>
            <person name="Green P.J."/>
            <person name="Hallab A."/>
            <person name="Hartog M."/>
            <person name="Hua A."/>
            <person name="Humphray S.J."/>
            <person name="Jeong D.H."/>
            <person name="Jing Y."/>
            <person name="Jocker A."/>
            <person name="Kenton S.M."/>
            <person name="Kim D.J."/>
            <person name="Klee K."/>
            <person name="Lai H."/>
            <person name="Lang C."/>
            <person name="Lin S."/>
            <person name="Macmil S.L."/>
            <person name="Magdelenat G."/>
            <person name="Matthews L."/>
            <person name="McCorrison J."/>
            <person name="Monaghan E.L."/>
            <person name="Mun J.H."/>
            <person name="Najar F.Z."/>
            <person name="Nicholson C."/>
            <person name="Noirot C."/>
            <person name="O'Bleness M."/>
            <person name="Paule C.R."/>
            <person name="Poulain J."/>
            <person name="Prion F."/>
            <person name="Qin B."/>
            <person name="Qu C."/>
            <person name="Retzel E.F."/>
            <person name="Riddle C."/>
            <person name="Sallet E."/>
            <person name="Samain S."/>
            <person name="Samson N."/>
            <person name="Sanders I."/>
            <person name="Saurat O."/>
            <person name="Scarpelli C."/>
            <person name="Schiex T."/>
            <person name="Segurens B."/>
            <person name="Severin A.J."/>
            <person name="Sherrier D.J."/>
            <person name="Shi R."/>
            <person name="Sims S."/>
            <person name="Singer S.R."/>
            <person name="Sinharoy S."/>
            <person name="Sterck L."/>
            <person name="Viollet A."/>
            <person name="Wang B.B."/>
            <person name="Wang K."/>
            <person name="Wang M."/>
            <person name="Wang X."/>
            <person name="Warfsmann J."/>
            <person name="Weissenbach J."/>
            <person name="White D.D."/>
            <person name="White J.D."/>
            <person name="Wiley G.B."/>
            <person name="Wincker P."/>
            <person name="Xing Y."/>
            <person name="Yang L."/>
            <person name="Yao Z."/>
            <person name="Ying F."/>
            <person name="Zhai J."/>
            <person name="Zhou L."/>
            <person name="Zuber A."/>
            <person name="Denarie J."/>
            <person name="Dixon R.A."/>
            <person name="May G.D."/>
            <person name="Schwartz D.C."/>
            <person name="Rogers J."/>
            <person name="Quetier F."/>
            <person name="Town C.D."/>
            <person name="Roe B.A."/>
        </authorList>
    </citation>
    <scope>NUCLEOTIDE SEQUENCE [LARGE SCALE GENOMIC DNA]</scope>
    <source>
        <strain evidence="2">A17</strain>
        <strain evidence="5 6">cv. Jemalong A17</strain>
    </source>
</reference>
<accession>A0A0C3WXE1</accession>
<evidence type="ECO:0000256" key="1">
    <source>
        <dbReference type="SAM" id="MobiDB-lite"/>
    </source>
</evidence>
<dbReference type="EMBL" id="BT136242">
    <property type="protein sequence ID" value="AFK36037.1"/>
    <property type="molecule type" value="mRNA"/>
</dbReference>
<evidence type="ECO:0000313" key="4">
    <source>
        <dbReference type="EMBL" id="RHN60797.1"/>
    </source>
</evidence>
<reference evidence="3" key="2">
    <citation type="submission" date="2012-05" db="EMBL/GenBank/DDBJ databases">
        <authorList>
            <person name="Krishnakumar V."/>
            <person name="Cheung F."/>
            <person name="Xiao Y."/>
            <person name="Chan A."/>
            <person name="Moskal W.A."/>
            <person name="Town C.D."/>
        </authorList>
    </citation>
    <scope>NUCLEOTIDE SEQUENCE</scope>
</reference>
<accession>I3S6Z5</accession>
<dbReference type="EMBL" id="PSQE01000004">
    <property type="protein sequence ID" value="RHN60797.1"/>
    <property type="molecule type" value="Genomic_DNA"/>
</dbReference>
<gene>
    <name evidence="2" type="ordered locus">MTR_4g060600</name>
    <name evidence="4" type="ORF">MtrunA17_Chr4g0029761</name>
</gene>
<reference evidence="7" key="5">
    <citation type="journal article" date="2018" name="Nat. Plants">
        <title>Whole-genome landscape of Medicago truncatula symbiotic genes.</title>
        <authorList>
            <person name="Pecrix Y."/>
            <person name="Staton S.E."/>
            <person name="Sallet E."/>
            <person name="Lelandais-Briere C."/>
            <person name="Moreau S."/>
            <person name="Carrere S."/>
            <person name="Blein T."/>
            <person name="Jardinaud M.F."/>
            <person name="Latrasse D."/>
            <person name="Zouine M."/>
            <person name="Zahm M."/>
            <person name="Kreplak J."/>
            <person name="Mayjonade B."/>
            <person name="Satge C."/>
            <person name="Perez M."/>
            <person name="Cauet S."/>
            <person name="Marande W."/>
            <person name="Chantry-Darmon C."/>
            <person name="Lopez-Roques C."/>
            <person name="Bouchez O."/>
            <person name="Berard A."/>
            <person name="Debelle F."/>
            <person name="Munos S."/>
            <person name="Bendahmane A."/>
            <person name="Berges H."/>
            <person name="Niebel A."/>
            <person name="Buitink J."/>
            <person name="Frugier F."/>
            <person name="Benhamed M."/>
            <person name="Crespi M."/>
            <person name="Gouzy J."/>
            <person name="Gamas P."/>
        </authorList>
    </citation>
    <scope>NUCLEOTIDE SEQUENCE [LARGE SCALE GENOMIC DNA]</scope>
    <source>
        <strain evidence="7">cv. Jemalong A17</strain>
    </source>
</reference>